<proteinExistence type="predicted"/>
<evidence type="ECO:0000313" key="3">
    <source>
        <dbReference type="EMBL" id="KAA3474425.1"/>
    </source>
</evidence>
<dbReference type="Pfam" id="PF26631">
    <property type="entry name" value="DUF8204"/>
    <property type="match status" value="1"/>
</dbReference>
<organism evidence="3 4">
    <name type="scientific">Gossypium australe</name>
    <dbReference type="NCBI Taxonomy" id="47621"/>
    <lineage>
        <taxon>Eukaryota</taxon>
        <taxon>Viridiplantae</taxon>
        <taxon>Streptophyta</taxon>
        <taxon>Embryophyta</taxon>
        <taxon>Tracheophyta</taxon>
        <taxon>Spermatophyta</taxon>
        <taxon>Magnoliopsida</taxon>
        <taxon>eudicotyledons</taxon>
        <taxon>Gunneridae</taxon>
        <taxon>Pentapetalae</taxon>
        <taxon>rosids</taxon>
        <taxon>malvids</taxon>
        <taxon>Malvales</taxon>
        <taxon>Malvaceae</taxon>
        <taxon>Malvoideae</taxon>
        <taxon>Gossypium</taxon>
    </lineage>
</organism>
<dbReference type="EMBL" id="SMMG02000005">
    <property type="protein sequence ID" value="KAA3474425.1"/>
    <property type="molecule type" value="Genomic_DNA"/>
</dbReference>
<protein>
    <submittedName>
        <fullName evidence="3">Protein FMP32, mitochondrial-like</fullName>
    </submittedName>
</protein>
<dbReference type="PANTHER" id="PTHR34566">
    <property type="entry name" value="ALTERED INHERITANCE OF MITOCHONDRIA PROTEIN"/>
    <property type="match status" value="1"/>
</dbReference>
<evidence type="ECO:0000313" key="4">
    <source>
        <dbReference type="Proteomes" id="UP000325315"/>
    </source>
</evidence>
<feature type="compositionally biased region" description="Basic and acidic residues" evidence="1">
    <location>
        <begin position="1"/>
        <end position="21"/>
    </location>
</feature>
<feature type="region of interest" description="Disordered" evidence="1">
    <location>
        <begin position="1"/>
        <end position="24"/>
    </location>
</feature>
<dbReference type="AlphaFoldDB" id="A0A5B6VZT3"/>
<reference evidence="4" key="1">
    <citation type="journal article" date="2019" name="Plant Biotechnol. J.">
        <title>Genome sequencing of the Australian wild diploid species Gossypium australe highlights disease resistance and delayed gland morphogenesis.</title>
        <authorList>
            <person name="Cai Y."/>
            <person name="Cai X."/>
            <person name="Wang Q."/>
            <person name="Wang P."/>
            <person name="Zhang Y."/>
            <person name="Cai C."/>
            <person name="Xu Y."/>
            <person name="Wang K."/>
            <person name="Zhou Z."/>
            <person name="Wang C."/>
            <person name="Geng S."/>
            <person name="Li B."/>
            <person name="Dong Q."/>
            <person name="Hou Y."/>
            <person name="Wang H."/>
            <person name="Ai P."/>
            <person name="Liu Z."/>
            <person name="Yi F."/>
            <person name="Sun M."/>
            <person name="An G."/>
            <person name="Cheng J."/>
            <person name="Zhang Y."/>
            <person name="Shi Q."/>
            <person name="Xie Y."/>
            <person name="Shi X."/>
            <person name="Chang Y."/>
            <person name="Huang F."/>
            <person name="Chen Y."/>
            <person name="Hong S."/>
            <person name="Mi L."/>
            <person name="Sun Q."/>
            <person name="Zhang L."/>
            <person name="Zhou B."/>
            <person name="Peng R."/>
            <person name="Zhang X."/>
            <person name="Liu F."/>
        </authorList>
    </citation>
    <scope>NUCLEOTIDE SEQUENCE [LARGE SCALE GENOMIC DNA]</scope>
    <source>
        <strain evidence="4">cv. PA1801</strain>
    </source>
</reference>
<name>A0A5B6VZT3_9ROSI</name>
<dbReference type="PANTHER" id="PTHR34566:SF2">
    <property type="entry name" value="ALTERED INHERITANCE OF MITOCHONDRIA PROTEIN"/>
    <property type="match status" value="1"/>
</dbReference>
<evidence type="ECO:0000256" key="1">
    <source>
        <dbReference type="SAM" id="MobiDB-lite"/>
    </source>
</evidence>
<gene>
    <name evidence="3" type="ORF">EPI10_024718</name>
</gene>
<evidence type="ECO:0000259" key="2">
    <source>
        <dbReference type="Pfam" id="PF26631"/>
    </source>
</evidence>
<dbReference type="InterPro" id="IPR058517">
    <property type="entry name" value="DUF8204"/>
</dbReference>
<sequence length="237" mass="26310">MERSREEKRKQNLEKGNKEGNENENGTVKSCKGFLFYSSALKSHNRDPLCIGIPRSLPQVKSHNVGLAEVKAHRNSAVVEDFSFVCAGYSLFMSKNEGSITKDGTKPQLPHCRGLAVAISLSPFSMKFALNSSTMPLCLCIRSLGSFDSPCKLGLVVQKCSYPHKLTLQWFQYLQHLAPPNPNPASAPAHIMVFISIKLANPLMQFTRKANLIASRVARDMCRVGNNIKNNVEDILF</sequence>
<comment type="caution">
    <text evidence="3">The sequence shown here is derived from an EMBL/GenBank/DDBJ whole genome shotgun (WGS) entry which is preliminary data.</text>
</comment>
<feature type="domain" description="DUF8204" evidence="2">
    <location>
        <begin position="28"/>
        <end position="117"/>
    </location>
</feature>
<accession>A0A5B6VZT3</accession>
<dbReference type="Proteomes" id="UP000325315">
    <property type="component" value="Unassembled WGS sequence"/>
</dbReference>
<dbReference type="OrthoDB" id="889336at2759"/>
<keyword evidence="4" id="KW-1185">Reference proteome</keyword>